<dbReference type="EMBL" id="UOEA01000059">
    <property type="protein sequence ID" value="VAV83998.1"/>
    <property type="molecule type" value="Genomic_DNA"/>
</dbReference>
<dbReference type="PANTHER" id="PTHR44520:SF1">
    <property type="entry name" value="TWO-COMPONENT SYSTEM REGULATORY PROTEIN"/>
    <property type="match status" value="1"/>
</dbReference>
<accession>A0A3B0R813</accession>
<dbReference type="SMART" id="SM00448">
    <property type="entry name" value="REC"/>
    <property type="match status" value="1"/>
</dbReference>
<dbReference type="PROSITE" id="PS50110">
    <property type="entry name" value="RESPONSE_REGULATORY"/>
    <property type="match status" value="1"/>
</dbReference>
<dbReference type="InterPro" id="IPR001789">
    <property type="entry name" value="Sig_transdc_resp-reg_receiver"/>
</dbReference>
<sequence>MISFIDEKIILLIEDNNDDEALTLRALKKNNLAEKVTVMRDGAEALEYLLGNEAEANPLPAVVFLDLQLPKISGLDVLEKLREAERTRFLPIVVLTSSDLEEDINMAYQLGCNSFIQKPIDFHRFIDEIGQLSLYWTHLNIHPTAVTSY</sequence>
<dbReference type="Gene3D" id="3.40.50.2300">
    <property type="match status" value="1"/>
</dbReference>
<protein>
    <recommendedName>
        <fullName evidence="1">Response regulatory domain-containing protein</fullName>
    </recommendedName>
</protein>
<reference evidence="2" key="1">
    <citation type="submission" date="2018-06" db="EMBL/GenBank/DDBJ databases">
        <authorList>
            <person name="Zhirakovskaya E."/>
        </authorList>
    </citation>
    <scope>NUCLEOTIDE SEQUENCE</scope>
</reference>
<dbReference type="PANTHER" id="PTHR44520">
    <property type="entry name" value="RESPONSE REGULATOR RCP1-RELATED"/>
    <property type="match status" value="1"/>
</dbReference>
<dbReference type="SUPFAM" id="SSF52172">
    <property type="entry name" value="CheY-like"/>
    <property type="match status" value="1"/>
</dbReference>
<evidence type="ECO:0000259" key="1">
    <source>
        <dbReference type="PROSITE" id="PS50110"/>
    </source>
</evidence>
<dbReference type="InterPro" id="IPR052893">
    <property type="entry name" value="TCS_response_regulator"/>
</dbReference>
<evidence type="ECO:0000313" key="2">
    <source>
        <dbReference type="EMBL" id="VAV83998.1"/>
    </source>
</evidence>
<gene>
    <name evidence="2" type="ORF">MNBD_DELTA01-456</name>
</gene>
<dbReference type="InterPro" id="IPR011006">
    <property type="entry name" value="CheY-like_superfamily"/>
</dbReference>
<organism evidence="2">
    <name type="scientific">hydrothermal vent metagenome</name>
    <dbReference type="NCBI Taxonomy" id="652676"/>
    <lineage>
        <taxon>unclassified sequences</taxon>
        <taxon>metagenomes</taxon>
        <taxon>ecological metagenomes</taxon>
    </lineage>
</organism>
<dbReference type="GO" id="GO:0000160">
    <property type="term" value="P:phosphorelay signal transduction system"/>
    <property type="evidence" value="ECO:0007669"/>
    <property type="project" value="InterPro"/>
</dbReference>
<dbReference type="CDD" id="cd17557">
    <property type="entry name" value="REC_Rcp-like"/>
    <property type="match status" value="1"/>
</dbReference>
<name>A0A3B0R813_9ZZZZ</name>
<dbReference type="Pfam" id="PF00072">
    <property type="entry name" value="Response_reg"/>
    <property type="match status" value="1"/>
</dbReference>
<feature type="domain" description="Response regulatory" evidence="1">
    <location>
        <begin position="9"/>
        <end position="133"/>
    </location>
</feature>
<dbReference type="AlphaFoldDB" id="A0A3B0R813"/>
<proteinExistence type="predicted"/>